<sequence length="1590" mass="186537">MDYKISVIVPGYNVARYIRQCLDSLVNQSFKQIQVIMVDDGSPDMETGRIMDEYASKYTNFQVVHQENKGLGAARNTGIKYAEGDYIAFVDSDDYLSLDAYEVMYRMAEHTHSDIIVGGVNRFNSKKNIKSWLHKKAIFDTQERTHITKNPELLYDTTSWNKLYKRSFWNKHHLAFPEGMLYEDIPVTIPAHFLAESVDIIEQTVYYWRIREDDISITQEKNNINSFKDRMKALHMLNDFMSEHHVSEEMRRANQIKYLMVDFYIHLRDLQFADSVYINQFQKLLADELSKVDPDLLKSIPARQALAYQFVLQNTMEDVIGVIKLNRRHTLNVKPYCENGHWYKKFTVSEAAEKHPVCVDDSLEAVSQVHKMQWNDEGDLEITGHAYIEGIDSRRKSQVKITATLVNLENQKQLELPVLLTKDSAITRKWGTVKVHPINPLHRVYNYNWSSFSLKLHADECLNVLDTGRWTIYVTVIAQGVKKTVRLVNPLAQGTDASFRIRQDLAWTIKRNGRSELAIDVHKPDVLIKDGYVKNNQLIIIGQTNKDIADLCLSYFNTKTNELSCFIPEIHYARKNQFELIIPNDKMGEMVFDQTGWLIGYHLHGESVPYPAYADFTNSSQMFTLHKRHVWLENYEGLITIFASKDRHPIAQYLSLSGSTMDIELSLPDELSSMLKNSDKKRLIFESQNNGAPVVVDFPDTHASNNYRIRFDFLDQNGDFKLFTAGKWNVSVEVLGITDEGKKYAVKRPVVFSKVLSETSNFRYSFKKKLSFSAEHGMHDALNFSTNISWGMVDQTTRRRKFVKWYLYPLMRLLPIKKNVVVFESFWGRSFNDNPRAIYDYMRQTYGNKYKYVWFLNNEYTPVTSPAIAVRKNSWRYFYYLARGKYFVENANFPNFYVKRKGQIEMQTLHGTFMKTMGLDEKVTFNTRSKQGALLKRSGRWDYLISPSPYMTEISGRAFLFEHKMLECGFPRNDVLYLNNNPSSIRDIKKKLDLPADKKVILYAPTFRSKETFDLHLNFDQLQDKLGSDYIVLLRLHYFISSRIDVENYRDFVYDVSSYPDIQDLYLISDVMITDYSSVMFDYAHLRRPMLFFAYDLDYYRNDLRGMYLDYEETVPGPIVQNTEKIINHIVNLPESTEYEQKYEQFYNKFCTFGRGDSAKKAAEQLLDPMIELQPGEPFFRNFLKKKTSFIYPALFRRIGKLPRRKTVLFESFFGQQYSDNPRAIYEYMRDNHPEYRLIWNAQKGYEDVFKKEKVPYVTKYSYRGLWQWARAKYWVNNSRWPLWLPKPQGTVYVQTWHGTPLKTLGADIEHITMPGMTLEKYHSQFTKEARKWDYCVAPNAYSSEIFHRAFEVQGEMINSGYPRNDLLYQKNSPQEVSHIKTKLKIPLEKKVILYAPTWRDNEYKKIGHYTFDLKLDLNRMREKFGKNTVLLLRLHYLIAEQIDLSDFEDFAINVSDYADLRELYLVSDCLITDYSSVFFDYANLKRPIVFYAYDLDDYANEIRGFYFDFEKEAPGPIVKDMDHLLPAVEEALAYTGNNPYPEFYNRFCQWEDGHSSERVVQAMLENSKSIESDHALVTTQTDGQTHSKA</sequence>
<dbReference type="Proteomes" id="UP000018296">
    <property type="component" value="Unassembled WGS sequence"/>
</dbReference>
<dbReference type="InterPro" id="IPR001173">
    <property type="entry name" value="Glyco_trans_2-like"/>
</dbReference>
<dbReference type="eggNOG" id="COG1887">
    <property type="taxonomic scope" value="Bacteria"/>
</dbReference>
<comment type="similarity">
    <text evidence="2">Belongs to the CDP-glycerol glycerophosphotransferase family.</text>
</comment>
<evidence type="ECO:0000313" key="9">
    <source>
        <dbReference type="Proteomes" id="UP000018296"/>
    </source>
</evidence>
<comment type="caution">
    <text evidence="8">The sequence shown here is derived from an EMBL/GenBank/DDBJ whole genome shotgun (WGS) entry which is preliminary data.</text>
</comment>
<dbReference type="OrthoDB" id="9811865at2"/>
<proteinExistence type="inferred from homology"/>
<dbReference type="PATRIC" id="fig|1395513.3.peg.1975"/>
<dbReference type="eggNOG" id="COG0463">
    <property type="taxonomic scope" value="Bacteria"/>
</dbReference>
<dbReference type="InterPro" id="IPR043149">
    <property type="entry name" value="TagF_N"/>
</dbReference>
<name>V6J5C8_9BACL</name>
<dbReference type="EMBL" id="AWTC01000008">
    <property type="protein sequence ID" value="EST11929.1"/>
    <property type="molecule type" value="Genomic_DNA"/>
</dbReference>
<dbReference type="Gene3D" id="3.40.50.12580">
    <property type="match status" value="2"/>
</dbReference>
<dbReference type="Pfam" id="PF04464">
    <property type="entry name" value="Glyphos_transf"/>
    <property type="match status" value="2"/>
</dbReference>
<accession>V6J5C8</accession>
<evidence type="ECO:0000259" key="7">
    <source>
        <dbReference type="Pfam" id="PF00535"/>
    </source>
</evidence>
<keyword evidence="3" id="KW-1003">Cell membrane</keyword>
<evidence type="ECO:0000256" key="4">
    <source>
        <dbReference type="ARBA" id="ARBA00022679"/>
    </source>
</evidence>
<dbReference type="PANTHER" id="PTHR37316:SF3">
    <property type="entry name" value="TEICHOIC ACID GLYCEROL-PHOSPHATE TRANSFERASE"/>
    <property type="match status" value="1"/>
</dbReference>
<dbReference type="InterPro" id="IPR029044">
    <property type="entry name" value="Nucleotide-diphossugar_trans"/>
</dbReference>
<evidence type="ECO:0000256" key="6">
    <source>
        <dbReference type="ARBA" id="ARBA00023136"/>
    </source>
</evidence>
<evidence type="ECO:0000256" key="2">
    <source>
        <dbReference type="ARBA" id="ARBA00010488"/>
    </source>
</evidence>
<keyword evidence="6" id="KW-0472">Membrane</keyword>
<comment type="subcellular location">
    <subcellularLocation>
        <location evidence="1">Cell membrane</location>
        <topology evidence="1">Peripheral membrane protein</topology>
    </subcellularLocation>
</comment>
<keyword evidence="5" id="KW-0777">Teichoic acid biosynthesis</keyword>
<dbReference type="Gene3D" id="3.40.50.11820">
    <property type="match status" value="2"/>
</dbReference>
<dbReference type="CDD" id="cd00761">
    <property type="entry name" value="Glyco_tranf_GTA_type"/>
    <property type="match status" value="1"/>
</dbReference>
<dbReference type="Pfam" id="PF00535">
    <property type="entry name" value="Glycos_transf_2"/>
    <property type="match status" value="1"/>
</dbReference>
<evidence type="ECO:0000256" key="1">
    <source>
        <dbReference type="ARBA" id="ARBA00004202"/>
    </source>
</evidence>
<feature type="domain" description="Glycosyltransferase 2-like" evidence="7">
    <location>
        <begin position="6"/>
        <end position="167"/>
    </location>
</feature>
<dbReference type="PANTHER" id="PTHR37316">
    <property type="entry name" value="TEICHOIC ACID GLYCEROL-PHOSPHATE PRIMASE"/>
    <property type="match status" value="1"/>
</dbReference>
<reference evidence="8 9" key="1">
    <citation type="journal article" date="2013" name="Genome Announc.">
        <title>Genome Sequence of Sporolactobacillus laevolacticus DSM442, an Efficient Polymer-Grade D-Lactate Producer from Agricultural Waste Cottonseed as a Nitrogen Source.</title>
        <authorList>
            <person name="Wang H."/>
            <person name="Wang L."/>
            <person name="Ju J."/>
            <person name="Yu B."/>
            <person name="Ma Y."/>
        </authorList>
    </citation>
    <scope>NUCLEOTIDE SEQUENCE [LARGE SCALE GENOMIC DNA]</scope>
    <source>
        <strain evidence="8 9">DSM 442</strain>
    </source>
</reference>
<protein>
    <submittedName>
        <fullName evidence="8">CDP-glycerol:glycerophosphate glycerophosphotransferase</fullName>
    </submittedName>
</protein>
<dbReference type="RefSeq" id="WP_023510216.1">
    <property type="nucleotide sequence ID" value="NZ_AWTC01000008.1"/>
</dbReference>
<evidence type="ECO:0000256" key="5">
    <source>
        <dbReference type="ARBA" id="ARBA00022944"/>
    </source>
</evidence>
<evidence type="ECO:0000256" key="3">
    <source>
        <dbReference type="ARBA" id="ARBA00022475"/>
    </source>
</evidence>
<dbReference type="GO" id="GO:0047355">
    <property type="term" value="F:CDP-glycerol glycerophosphotransferase activity"/>
    <property type="evidence" value="ECO:0007669"/>
    <property type="project" value="InterPro"/>
</dbReference>
<evidence type="ECO:0000313" key="8">
    <source>
        <dbReference type="EMBL" id="EST11929.1"/>
    </source>
</evidence>
<dbReference type="GO" id="GO:0005886">
    <property type="term" value="C:plasma membrane"/>
    <property type="evidence" value="ECO:0007669"/>
    <property type="project" value="UniProtKB-SubCell"/>
</dbReference>
<keyword evidence="4 8" id="KW-0808">Transferase</keyword>
<dbReference type="GO" id="GO:0019350">
    <property type="term" value="P:teichoic acid biosynthetic process"/>
    <property type="evidence" value="ECO:0007669"/>
    <property type="project" value="UniProtKB-KW"/>
</dbReference>
<gene>
    <name evidence="8" type="ORF">P343_09790</name>
</gene>
<dbReference type="SUPFAM" id="SSF53448">
    <property type="entry name" value="Nucleotide-diphospho-sugar transferases"/>
    <property type="match status" value="1"/>
</dbReference>
<dbReference type="InterPro" id="IPR051612">
    <property type="entry name" value="Teichoic_Acid_Biosynth"/>
</dbReference>
<dbReference type="InterPro" id="IPR007554">
    <property type="entry name" value="Glycerophosphate_synth"/>
</dbReference>
<dbReference type="InterPro" id="IPR043148">
    <property type="entry name" value="TagF_C"/>
</dbReference>
<dbReference type="Gene3D" id="3.90.550.10">
    <property type="entry name" value="Spore Coat Polysaccharide Biosynthesis Protein SpsA, Chain A"/>
    <property type="match status" value="1"/>
</dbReference>
<keyword evidence="9" id="KW-1185">Reference proteome</keyword>
<dbReference type="SUPFAM" id="SSF53756">
    <property type="entry name" value="UDP-Glycosyltransferase/glycogen phosphorylase"/>
    <property type="match status" value="2"/>
</dbReference>
<dbReference type="STRING" id="1395513.P343_09790"/>
<organism evidence="8 9">
    <name type="scientific">Sporolactobacillus laevolacticus DSM 442</name>
    <dbReference type="NCBI Taxonomy" id="1395513"/>
    <lineage>
        <taxon>Bacteria</taxon>
        <taxon>Bacillati</taxon>
        <taxon>Bacillota</taxon>
        <taxon>Bacilli</taxon>
        <taxon>Bacillales</taxon>
        <taxon>Sporolactobacillaceae</taxon>
        <taxon>Sporolactobacillus</taxon>
    </lineage>
</organism>